<proteinExistence type="predicted"/>
<dbReference type="KEGG" id="mcak:MCCS_20090"/>
<name>A0A1W7ADD5_9STAP</name>
<evidence type="ECO:0000256" key="1">
    <source>
        <dbReference type="SAM" id="SignalP"/>
    </source>
</evidence>
<sequence>MKKIISGVLASTLLFSGLSNADASGTGKNAPVTSNTKTAKPILPNLKNQADAQAVINGTYKIKGIGLNNTYTQMNKTFGYSKVEEHDVFAGGMIGSSEYMHNKQEFGFFFTTPKKDYVFNNLKIKSVYVDYTNKNIKYNDIKNNLGKPVHQDLTTFSNKNKNDDELQLTYKNANISLVRPKGTWVVSEVYMETSDIGLDGTNTKPSKGKLYNVEIKQLTNQQLSAMKNGKFVYYKVKPGMKFSMIKKTIGDAVGDNIKRDLKYQYVTSEYGQEAPLVFEYKKQKRNAKVQDAVLDNMMFDYYDKNYKLSSLDKVLGKYTYSKVHKYKQEGTNEMMYSLTREYGKHVAIYAEKEGKTWYVKEIYYK</sequence>
<protein>
    <submittedName>
        <fullName evidence="2">Uncharacterized protein</fullName>
    </submittedName>
</protein>
<evidence type="ECO:0000313" key="2">
    <source>
        <dbReference type="EMBL" id="ARQ07623.1"/>
    </source>
</evidence>
<dbReference type="Proteomes" id="UP000194154">
    <property type="component" value="Chromosome"/>
</dbReference>
<keyword evidence="1" id="KW-0732">Signal</keyword>
<feature type="chain" id="PRO_5039419979" evidence="1">
    <location>
        <begin position="22"/>
        <end position="365"/>
    </location>
</feature>
<reference evidence="2 3" key="1">
    <citation type="journal article" date="2017" name="Int. J. Syst. Evol. Microbiol.">
        <title>Macrococcus canis sp. nov., a skin bacterium associated with infections in dogs.</title>
        <authorList>
            <person name="Gobeli Brawand S."/>
            <person name="Cotting K."/>
            <person name="Gomez-Sanz E."/>
            <person name="Collaud A."/>
            <person name="Thomann A."/>
            <person name="Brodard I."/>
            <person name="Rodriguez-Campos S."/>
            <person name="Strauss C."/>
            <person name="Perreten V."/>
        </authorList>
    </citation>
    <scope>NUCLEOTIDE SEQUENCE [LARGE SCALE GENOMIC DNA]</scope>
    <source>
        <strain evidence="2 3">KM45013</strain>
    </source>
</reference>
<gene>
    <name evidence="2" type="ORF">MCCS_20090</name>
</gene>
<accession>A0A1W7ADD5</accession>
<dbReference type="EMBL" id="CP021059">
    <property type="protein sequence ID" value="ARQ07623.1"/>
    <property type="molecule type" value="Genomic_DNA"/>
</dbReference>
<dbReference type="GeneID" id="35296097"/>
<dbReference type="AlphaFoldDB" id="A0A1W7ADD5"/>
<organism evidence="2 3">
    <name type="scientific">Macrococcoides canis</name>
    <dbReference type="NCBI Taxonomy" id="1855823"/>
    <lineage>
        <taxon>Bacteria</taxon>
        <taxon>Bacillati</taxon>
        <taxon>Bacillota</taxon>
        <taxon>Bacilli</taxon>
        <taxon>Bacillales</taxon>
        <taxon>Staphylococcaceae</taxon>
        <taxon>Macrococcoides</taxon>
    </lineage>
</organism>
<feature type="signal peptide" evidence="1">
    <location>
        <begin position="1"/>
        <end position="21"/>
    </location>
</feature>
<evidence type="ECO:0000313" key="3">
    <source>
        <dbReference type="Proteomes" id="UP000194154"/>
    </source>
</evidence>
<dbReference type="RefSeq" id="WP_086043168.1">
    <property type="nucleotide sequence ID" value="NZ_CBCRZA010000012.1"/>
</dbReference>
<keyword evidence="3" id="KW-1185">Reference proteome</keyword>